<keyword evidence="2" id="KW-1185">Reference proteome</keyword>
<proteinExistence type="predicted"/>
<gene>
    <name evidence="1" type="ORF">M8818_000732</name>
</gene>
<sequence length="634" mass="68199">MARAEEEKTPTMQDVVRGEAAAEAGPGAADTNAPPLNELKEGEEKANADRPGSDASTASPNAKPVDQKDTVKPFEERGRGKIAVIMTALGMAVFLAALDVTIITTALPTISEHFHSSAGYTWIGSAYLLANSASTPLWGKISDIFGRKPILLLANVVFMVGSLIAALANSIGMLIAARAIQGMGGGGLVTLVNICISDLFSMRRRGAYFGIIGGVWALASAIGPVIGGAFTQKVSWRWCFYINLPLDGCAFAIILFFLDLKTPKTPIWEGLKAIDWIGALLVVGGTLMFLFGLEYGGVTYPWNSAIVVCLIVFGIVCFALFVLNEKYLAKYPVMPLRLFKFRSNIAALGVVFVHGMVFIAGSYYLPLYFQAVRGATPLLSGVYLLPTALSLSFASAFTGVFIRKTGLYLPPIWFGLFFMTLGYGLFTDFSANSSWAKLIIYQIIAGIGIGPNFQSPLIALQTHVPPRDIATATATFGFIRQLSTSISVVIGGVVYQNQIQKYVPELRTALGSQYASELSGSGAGANVDLIDTLPAAQRTVARRVFAESLHPMWIMYVCLSGVGLLISFFISKKTLSKTHEEAKTGLENEKANAEARKREKAEKAEAKRSGVGSRPQTGDIENQTHTALPEKELE</sequence>
<reference evidence="1" key="1">
    <citation type="submission" date="2024-02" db="EMBL/GenBank/DDBJ databases">
        <title>Metagenome Assembled Genome of Zalaria obscura JY119.</title>
        <authorList>
            <person name="Vighnesh L."/>
            <person name="Jagadeeshwari U."/>
            <person name="Venkata Ramana C."/>
            <person name="Sasikala C."/>
        </authorList>
    </citation>
    <scope>NUCLEOTIDE SEQUENCE</scope>
    <source>
        <strain evidence="1">JY119</strain>
    </source>
</reference>
<organism evidence="1 2">
    <name type="scientific">Zalaria obscura</name>
    <dbReference type="NCBI Taxonomy" id="2024903"/>
    <lineage>
        <taxon>Eukaryota</taxon>
        <taxon>Fungi</taxon>
        <taxon>Dikarya</taxon>
        <taxon>Ascomycota</taxon>
        <taxon>Pezizomycotina</taxon>
        <taxon>Dothideomycetes</taxon>
        <taxon>Dothideomycetidae</taxon>
        <taxon>Dothideales</taxon>
        <taxon>Zalariaceae</taxon>
        <taxon>Zalaria</taxon>
    </lineage>
</organism>
<protein>
    <submittedName>
        <fullName evidence="1">Uncharacterized protein</fullName>
    </submittedName>
</protein>
<dbReference type="EMBL" id="JAMKPW020000003">
    <property type="protein sequence ID" value="KAK8219758.1"/>
    <property type="molecule type" value="Genomic_DNA"/>
</dbReference>
<dbReference type="Proteomes" id="UP001320706">
    <property type="component" value="Unassembled WGS sequence"/>
</dbReference>
<name>A0ACC3SM33_9PEZI</name>
<evidence type="ECO:0000313" key="1">
    <source>
        <dbReference type="EMBL" id="KAK8219758.1"/>
    </source>
</evidence>
<comment type="caution">
    <text evidence="1">The sequence shown here is derived from an EMBL/GenBank/DDBJ whole genome shotgun (WGS) entry which is preliminary data.</text>
</comment>
<accession>A0ACC3SM33</accession>
<evidence type="ECO:0000313" key="2">
    <source>
        <dbReference type="Proteomes" id="UP001320706"/>
    </source>
</evidence>